<comment type="caution">
    <text evidence="1">The sequence shown here is derived from an EMBL/GenBank/DDBJ whole genome shotgun (WGS) entry which is preliminary data.</text>
</comment>
<name>A0ABQ5MKX0_9FLAO</name>
<proteinExistence type="predicted"/>
<dbReference type="InterPro" id="IPR029024">
    <property type="entry name" value="TerB-like"/>
</dbReference>
<sequence>MNSKSREVKLSILSEMISMATIDNDLKEREYNFLLAVAKQLDVSKLDLDRLFSAPAPFKPQKSESERIIQFYRLVLMMNIDEDKDPREEKLVKECGLRMGLNPIAMDKVLVIMEQYEDHIVPTSVLLDIFKTHYN</sequence>
<evidence type="ECO:0000313" key="1">
    <source>
        <dbReference type="EMBL" id="GLB49946.1"/>
    </source>
</evidence>
<accession>A0ABQ5MKX0</accession>
<dbReference type="EMBL" id="BRVO01000002">
    <property type="protein sequence ID" value="GLB49946.1"/>
    <property type="molecule type" value="Genomic_DNA"/>
</dbReference>
<keyword evidence="2" id="KW-1185">Reference proteome</keyword>
<evidence type="ECO:0008006" key="3">
    <source>
        <dbReference type="Google" id="ProtNLM"/>
    </source>
</evidence>
<dbReference type="SUPFAM" id="SSF158682">
    <property type="entry name" value="TerB-like"/>
    <property type="match status" value="1"/>
</dbReference>
<evidence type="ECO:0000313" key="2">
    <source>
        <dbReference type="Proteomes" id="UP001143543"/>
    </source>
</evidence>
<gene>
    <name evidence="1" type="ORF">Y10_23140</name>
</gene>
<dbReference type="Proteomes" id="UP001143543">
    <property type="component" value="Unassembled WGS sequence"/>
</dbReference>
<organism evidence="1 2">
    <name type="scientific">Neptunitalea lumnitzerae</name>
    <dbReference type="NCBI Taxonomy" id="2965509"/>
    <lineage>
        <taxon>Bacteria</taxon>
        <taxon>Pseudomonadati</taxon>
        <taxon>Bacteroidota</taxon>
        <taxon>Flavobacteriia</taxon>
        <taxon>Flavobacteriales</taxon>
        <taxon>Flavobacteriaceae</taxon>
        <taxon>Neptunitalea</taxon>
    </lineage>
</organism>
<dbReference type="RefSeq" id="WP_281765565.1">
    <property type="nucleotide sequence ID" value="NZ_BRVO01000002.1"/>
</dbReference>
<protein>
    <recommendedName>
        <fullName evidence="3">TerB family tellurite resistance protein</fullName>
    </recommendedName>
</protein>
<reference evidence="1" key="1">
    <citation type="submission" date="2022-07" db="EMBL/GenBank/DDBJ databases">
        <title>Taxonomy of Novel Oxalotrophic and Methylotrophic Bacteria.</title>
        <authorList>
            <person name="Sahin N."/>
            <person name="Tani A."/>
        </authorList>
    </citation>
    <scope>NUCLEOTIDE SEQUENCE</scope>
    <source>
        <strain evidence="1">Y10</strain>
    </source>
</reference>
<dbReference type="Gene3D" id="1.10.3680.10">
    <property type="entry name" value="TerB-like"/>
    <property type="match status" value="1"/>
</dbReference>